<proteinExistence type="predicted"/>
<evidence type="ECO:0000313" key="3">
    <source>
        <dbReference type="EMBL" id="MBF9067857.1"/>
    </source>
</evidence>
<dbReference type="AlphaFoldDB" id="A0A931B399"/>
<keyword evidence="2" id="KW-0472">Membrane</keyword>
<feature type="compositionally biased region" description="Gly residues" evidence="1">
    <location>
        <begin position="20"/>
        <end position="73"/>
    </location>
</feature>
<sequence length="327" mass="32609">MSLFQPRDRDDEPTPDYGGYDNGYGGGREGGYPPAGGGFRPGGFQSGGFQSGGYQPGGFQPGGFEPGGFGGGAQPDWQAMAEANETQQKRRRRLAVIGGVLGIAVVGGVVAAVATVGGPTSANASGANGAASAGASGAASVSATASTGASMSARPSASASAKPTVTAQPPAWPPLNAGAVLYAQKLAVGKQVYVRKLTDEKSPCWEASTGHLGNALAPNRCSQMLRATWVGGNQAVSVGVAVFPDAAAAQAANAAYVGHIEPLRGPGIPNFCQDKTPCALAHGVVGHFTYYVIAGPSGSAPGVHNPASVAAAQRMAAFAVTALTRQR</sequence>
<keyword evidence="2" id="KW-1133">Transmembrane helix</keyword>
<feature type="compositionally biased region" description="Low complexity" evidence="1">
    <location>
        <begin position="151"/>
        <end position="161"/>
    </location>
</feature>
<keyword evidence="4" id="KW-1185">Reference proteome</keyword>
<accession>A0A931B399</accession>
<protein>
    <submittedName>
        <fullName evidence="3">Uncharacterized protein</fullName>
    </submittedName>
</protein>
<dbReference type="RefSeq" id="WP_196193065.1">
    <property type="nucleotide sequence ID" value="NZ_JADPRT010000003.1"/>
</dbReference>
<reference evidence="3" key="1">
    <citation type="submission" date="2020-11" db="EMBL/GenBank/DDBJ databases">
        <title>Isolation and identification of active actinomycetes.</title>
        <authorList>
            <person name="Yu B."/>
        </authorList>
    </citation>
    <scope>NUCLEOTIDE SEQUENCE</scope>
    <source>
        <strain evidence="3">NEAU-YB345</strain>
    </source>
</reference>
<organism evidence="3 4">
    <name type="scientific">Streptacidiphilus fuscans</name>
    <dbReference type="NCBI Taxonomy" id="2789292"/>
    <lineage>
        <taxon>Bacteria</taxon>
        <taxon>Bacillati</taxon>
        <taxon>Actinomycetota</taxon>
        <taxon>Actinomycetes</taxon>
        <taxon>Kitasatosporales</taxon>
        <taxon>Streptomycetaceae</taxon>
        <taxon>Streptacidiphilus</taxon>
    </lineage>
</organism>
<comment type="caution">
    <text evidence="3">The sequence shown here is derived from an EMBL/GenBank/DDBJ whole genome shotgun (WGS) entry which is preliminary data.</text>
</comment>
<dbReference type="Proteomes" id="UP000657385">
    <property type="component" value="Unassembled WGS sequence"/>
</dbReference>
<feature type="compositionally biased region" description="Basic and acidic residues" evidence="1">
    <location>
        <begin position="1"/>
        <end position="12"/>
    </location>
</feature>
<evidence type="ECO:0000256" key="1">
    <source>
        <dbReference type="SAM" id="MobiDB-lite"/>
    </source>
</evidence>
<feature type="transmembrane region" description="Helical" evidence="2">
    <location>
        <begin position="94"/>
        <end position="114"/>
    </location>
</feature>
<feature type="region of interest" description="Disordered" evidence="1">
    <location>
        <begin position="1"/>
        <end position="76"/>
    </location>
</feature>
<keyword evidence="2" id="KW-0812">Transmembrane</keyword>
<name>A0A931B399_9ACTN</name>
<dbReference type="EMBL" id="JADPRT010000003">
    <property type="protein sequence ID" value="MBF9067857.1"/>
    <property type="molecule type" value="Genomic_DNA"/>
</dbReference>
<gene>
    <name evidence="3" type="ORF">I2501_07365</name>
</gene>
<evidence type="ECO:0000256" key="2">
    <source>
        <dbReference type="SAM" id="Phobius"/>
    </source>
</evidence>
<evidence type="ECO:0000313" key="4">
    <source>
        <dbReference type="Proteomes" id="UP000657385"/>
    </source>
</evidence>
<feature type="region of interest" description="Disordered" evidence="1">
    <location>
        <begin position="151"/>
        <end position="170"/>
    </location>
</feature>